<reference evidence="2 3" key="2">
    <citation type="submission" date="2020-08" db="EMBL/GenBank/DDBJ databases">
        <title>Stappia taiwanensis sp. nov., isolated from a coastal thermal spring.</title>
        <authorList>
            <person name="Kampfer P."/>
        </authorList>
    </citation>
    <scope>NUCLEOTIDE SEQUENCE [LARGE SCALE GENOMIC DNA]</scope>
    <source>
        <strain evidence="2 3">DSM 23284</strain>
    </source>
</reference>
<reference evidence="2 3" key="1">
    <citation type="submission" date="2020-07" db="EMBL/GenBank/DDBJ databases">
        <authorList>
            <person name="Li M."/>
        </authorList>
    </citation>
    <scope>NUCLEOTIDE SEQUENCE [LARGE SCALE GENOMIC DNA]</scope>
    <source>
        <strain evidence="2 3">DSM 23284</strain>
    </source>
</reference>
<gene>
    <name evidence="2" type="ORF">H1W37_15320</name>
</gene>
<protein>
    <submittedName>
        <fullName evidence="2">Substrate-binding domain-containing protein</fullName>
    </submittedName>
</protein>
<dbReference type="AlphaFoldDB" id="A0A838Y272"/>
<comment type="caution">
    <text evidence="2">The sequence shown here is derived from an EMBL/GenBank/DDBJ whole genome shotgun (WGS) entry which is preliminary data.</text>
</comment>
<dbReference type="Gene3D" id="3.40.50.2300">
    <property type="match status" value="2"/>
</dbReference>
<evidence type="ECO:0000313" key="3">
    <source>
        <dbReference type="Proteomes" id="UP000559404"/>
    </source>
</evidence>
<dbReference type="GO" id="GO:0000976">
    <property type="term" value="F:transcription cis-regulatory region binding"/>
    <property type="evidence" value="ECO:0007669"/>
    <property type="project" value="TreeGrafter"/>
</dbReference>
<keyword evidence="3" id="KW-1185">Reference proteome</keyword>
<name>A0A838Y272_9HYPH</name>
<dbReference type="EMBL" id="JACEON010000015">
    <property type="protein sequence ID" value="MBA4613030.1"/>
    <property type="molecule type" value="Genomic_DNA"/>
</dbReference>
<organism evidence="2 3">
    <name type="scientific">Stappia taiwanensis</name>
    <dbReference type="NCBI Taxonomy" id="992267"/>
    <lineage>
        <taxon>Bacteria</taxon>
        <taxon>Pseudomonadati</taxon>
        <taxon>Pseudomonadota</taxon>
        <taxon>Alphaproteobacteria</taxon>
        <taxon>Hyphomicrobiales</taxon>
        <taxon>Stappiaceae</taxon>
        <taxon>Stappia</taxon>
    </lineage>
</organism>
<accession>A0A838Y272</accession>
<dbReference type="Pfam" id="PF13407">
    <property type="entry name" value="Peripla_BP_4"/>
    <property type="match status" value="1"/>
</dbReference>
<dbReference type="GO" id="GO:0003700">
    <property type="term" value="F:DNA-binding transcription factor activity"/>
    <property type="evidence" value="ECO:0007669"/>
    <property type="project" value="TreeGrafter"/>
</dbReference>
<dbReference type="PANTHER" id="PTHR30146:SF145">
    <property type="entry name" value="RIBOSE OPERON REPRESSOR"/>
    <property type="match status" value="1"/>
</dbReference>
<dbReference type="RefSeq" id="WP_181761229.1">
    <property type="nucleotide sequence ID" value="NZ_BMCR01000007.1"/>
</dbReference>
<evidence type="ECO:0000259" key="1">
    <source>
        <dbReference type="Pfam" id="PF13407"/>
    </source>
</evidence>
<dbReference type="PANTHER" id="PTHR30146">
    <property type="entry name" value="LACI-RELATED TRANSCRIPTIONAL REPRESSOR"/>
    <property type="match status" value="1"/>
</dbReference>
<dbReference type="InterPro" id="IPR025997">
    <property type="entry name" value="SBP_2_dom"/>
</dbReference>
<feature type="domain" description="Periplasmic binding protein" evidence="1">
    <location>
        <begin position="13"/>
        <end position="266"/>
    </location>
</feature>
<dbReference type="SUPFAM" id="SSF53822">
    <property type="entry name" value="Periplasmic binding protein-like I"/>
    <property type="match status" value="1"/>
</dbReference>
<evidence type="ECO:0000313" key="2">
    <source>
        <dbReference type="EMBL" id="MBA4613030.1"/>
    </source>
</evidence>
<proteinExistence type="predicted"/>
<dbReference type="InterPro" id="IPR028082">
    <property type="entry name" value="Peripla_BP_I"/>
</dbReference>
<dbReference type="Proteomes" id="UP000559404">
    <property type="component" value="Unassembled WGS sequence"/>
</dbReference>
<sequence>MTQSLPPVRIAAVYPGKQASDYWRRSIESFTARLDEIGLRYELDSHFTAPATEVRLQMQYIGEALKSDPDYLVFTLDAFRHRSIIERLIARGRPKVILQNITTPLRAWSRNQPFLYVGFDHATGTRTLVQHYLAHHPEAERYAIFYGSRGYVSHARGETFRLAMAGHPSKTLSTSYFVGFDRESAHATARTLLLEDPELSYIFSCSTDIALGVLDAIRELGREGQVHTNGWGGGSAELEQIAKGALEATVMRMNDDNGVAMAEAISLDLQGRGHEVPQVYSGDFALITSRDDPQRIETLKRKAFRYSQ</sequence>